<dbReference type="PROSITE" id="PS51462">
    <property type="entry name" value="NUDIX"/>
    <property type="match status" value="1"/>
</dbReference>
<evidence type="ECO:0000313" key="4">
    <source>
        <dbReference type="Proteomes" id="UP000688137"/>
    </source>
</evidence>
<evidence type="ECO:0000259" key="1">
    <source>
        <dbReference type="PROSITE" id="PS51462"/>
    </source>
</evidence>
<proteinExistence type="predicted"/>
<dbReference type="PROSITE" id="PS00893">
    <property type="entry name" value="NUDIX_BOX"/>
    <property type="match status" value="1"/>
</dbReference>
<sequence length="244" mass="29090">MQFLRQTLTNSTILYNPQIIQTSVAVIMNNDEILLIKRKVNARDPHSGQIAFPGGKVEKDENTLQAAIRETFEEIGVNLNESHHLGRIDKNYQAYYIKNKNLKIATHIFQLDGQVECTINENEVDRVMRLPLNQISLEYMDIKKYKNKSVHVFARTVERQKYLSDIVMQGFQYQQFPYYKLEKQVFYGLSWLVLCDVLQKLKLHQDVVDYTFQNYHYGFENNIRKEQFFDEWFKKKRLNQFICN</sequence>
<dbReference type="PANTHER" id="PTHR12992">
    <property type="entry name" value="NUDIX HYDROLASE"/>
    <property type="match status" value="1"/>
</dbReference>
<evidence type="ECO:0000313" key="3">
    <source>
        <dbReference type="EMBL" id="CAD8116315.1"/>
    </source>
</evidence>
<comment type="caution">
    <text evidence="2">The sequence shown here is derived from an EMBL/GenBank/DDBJ whole genome shotgun (WGS) entry which is preliminary data.</text>
</comment>
<reference evidence="2" key="1">
    <citation type="submission" date="2021-01" db="EMBL/GenBank/DDBJ databases">
        <authorList>
            <consortium name="Genoscope - CEA"/>
            <person name="William W."/>
        </authorList>
    </citation>
    <scope>NUCLEOTIDE SEQUENCE</scope>
</reference>
<dbReference type="InterPro" id="IPR045121">
    <property type="entry name" value="CoAse"/>
</dbReference>
<dbReference type="AlphaFoldDB" id="A0A8S1QMK7"/>
<organism evidence="2 4">
    <name type="scientific">Paramecium primaurelia</name>
    <dbReference type="NCBI Taxonomy" id="5886"/>
    <lineage>
        <taxon>Eukaryota</taxon>
        <taxon>Sar</taxon>
        <taxon>Alveolata</taxon>
        <taxon>Ciliophora</taxon>
        <taxon>Intramacronucleata</taxon>
        <taxon>Oligohymenophorea</taxon>
        <taxon>Peniculida</taxon>
        <taxon>Parameciidae</taxon>
        <taxon>Paramecium</taxon>
    </lineage>
</organism>
<keyword evidence="4" id="KW-1185">Reference proteome</keyword>
<dbReference type="InterPro" id="IPR020084">
    <property type="entry name" value="NUDIX_hydrolase_CS"/>
</dbReference>
<protein>
    <recommendedName>
        <fullName evidence="1">Nudix hydrolase domain-containing protein</fullName>
    </recommendedName>
</protein>
<dbReference type="PANTHER" id="PTHR12992:SF44">
    <property type="entry name" value="NUDIX HYDROLASE DOMAIN-CONTAINING PROTEIN"/>
    <property type="match status" value="1"/>
</dbReference>
<dbReference type="EMBL" id="CAJJDM010000180">
    <property type="protein sequence ID" value="CAD8116311.1"/>
    <property type="molecule type" value="Genomic_DNA"/>
</dbReference>
<dbReference type="GO" id="GO:0010945">
    <property type="term" value="F:coenzyme A diphosphatase activity"/>
    <property type="evidence" value="ECO:0007669"/>
    <property type="project" value="InterPro"/>
</dbReference>
<name>A0A8S1QMK7_PARPR</name>
<gene>
    <name evidence="2" type="ORF">PPRIM_AZ9-3.1.T1710011</name>
    <name evidence="3" type="ORF">PPRIM_AZ9-3.1.T1710013</name>
</gene>
<evidence type="ECO:0000313" key="2">
    <source>
        <dbReference type="EMBL" id="CAD8116311.1"/>
    </source>
</evidence>
<accession>A0A8S1QMK7</accession>
<dbReference type="EMBL" id="CAJJDM010000180">
    <property type="protein sequence ID" value="CAD8116315.1"/>
    <property type="molecule type" value="Genomic_DNA"/>
</dbReference>
<dbReference type="Proteomes" id="UP000688137">
    <property type="component" value="Unassembled WGS sequence"/>
</dbReference>
<feature type="domain" description="Nudix hydrolase" evidence="1">
    <location>
        <begin position="5"/>
        <end position="155"/>
    </location>
</feature>
<dbReference type="InterPro" id="IPR000086">
    <property type="entry name" value="NUDIX_hydrolase_dom"/>
</dbReference>
<dbReference type="Pfam" id="PF00293">
    <property type="entry name" value="NUDIX"/>
    <property type="match status" value="1"/>
</dbReference>
<dbReference type="CDD" id="cd03426">
    <property type="entry name" value="NUDIX_CoAse_Nudt7"/>
    <property type="match status" value="1"/>
</dbReference>
<dbReference type="OMA" id="DIRKEQF"/>